<evidence type="ECO:0000256" key="1">
    <source>
        <dbReference type="SAM" id="MobiDB-lite"/>
    </source>
</evidence>
<evidence type="ECO:0000313" key="3">
    <source>
        <dbReference type="EMBL" id="KAF1847680.1"/>
    </source>
</evidence>
<gene>
    <name evidence="3" type="ORF">K460DRAFT_426459</name>
</gene>
<evidence type="ECO:0000259" key="2">
    <source>
        <dbReference type="Pfam" id="PF06985"/>
    </source>
</evidence>
<comment type="caution">
    <text evidence="3">The sequence shown here is derived from an EMBL/GenBank/DDBJ whole genome shotgun (WGS) entry which is preliminary data.</text>
</comment>
<dbReference type="OrthoDB" id="3557394at2759"/>
<accession>A0A9P4GLA2</accession>
<organism evidence="3 4">
    <name type="scientific">Cucurbitaria berberidis CBS 394.84</name>
    <dbReference type="NCBI Taxonomy" id="1168544"/>
    <lineage>
        <taxon>Eukaryota</taxon>
        <taxon>Fungi</taxon>
        <taxon>Dikarya</taxon>
        <taxon>Ascomycota</taxon>
        <taxon>Pezizomycotina</taxon>
        <taxon>Dothideomycetes</taxon>
        <taxon>Pleosporomycetidae</taxon>
        <taxon>Pleosporales</taxon>
        <taxon>Pleosporineae</taxon>
        <taxon>Cucurbitariaceae</taxon>
        <taxon>Cucurbitaria</taxon>
    </lineage>
</organism>
<dbReference type="EMBL" id="ML976615">
    <property type="protein sequence ID" value="KAF1847680.1"/>
    <property type="molecule type" value="Genomic_DNA"/>
</dbReference>
<reference evidence="3" key="1">
    <citation type="submission" date="2020-01" db="EMBL/GenBank/DDBJ databases">
        <authorList>
            <consortium name="DOE Joint Genome Institute"/>
            <person name="Haridas S."/>
            <person name="Albert R."/>
            <person name="Binder M."/>
            <person name="Bloem J."/>
            <person name="Labutti K."/>
            <person name="Salamov A."/>
            <person name="Andreopoulos B."/>
            <person name="Baker S.E."/>
            <person name="Barry K."/>
            <person name="Bills G."/>
            <person name="Bluhm B.H."/>
            <person name="Cannon C."/>
            <person name="Castanera R."/>
            <person name="Culley D.E."/>
            <person name="Daum C."/>
            <person name="Ezra D."/>
            <person name="Gonzalez J.B."/>
            <person name="Henrissat B."/>
            <person name="Kuo A."/>
            <person name="Liang C."/>
            <person name="Lipzen A."/>
            <person name="Lutzoni F."/>
            <person name="Magnuson J."/>
            <person name="Mondo S."/>
            <person name="Nolan M."/>
            <person name="Ohm R."/>
            <person name="Pangilinan J."/>
            <person name="Park H.-J."/>
            <person name="Ramirez L."/>
            <person name="Alfaro M."/>
            <person name="Sun H."/>
            <person name="Tritt A."/>
            <person name="Yoshinaga Y."/>
            <person name="Zwiers L.-H."/>
            <person name="Turgeon B.G."/>
            <person name="Goodwin S.B."/>
            <person name="Spatafora J.W."/>
            <person name="Crous P.W."/>
            <person name="Grigoriev I.V."/>
        </authorList>
    </citation>
    <scope>NUCLEOTIDE SEQUENCE</scope>
    <source>
        <strain evidence="3">CBS 394.84</strain>
    </source>
</reference>
<feature type="region of interest" description="Disordered" evidence="1">
    <location>
        <begin position="537"/>
        <end position="560"/>
    </location>
</feature>
<dbReference type="AlphaFoldDB" id="A0A9P4GLA2"/>
<dbReference type="Pfam" id="PF06985">
    <property type="entry name" value="HET"/>
    <property type="match status" value="1"/>
</dbReference>
<feature type="domain" description="Heterokaryon incompatibility" evidence="2">
    <location>
        <begin position="41"/>
        <end position="229"/>
    </location>
</feature>
<keyword evidence="4" id="KW-1185">Reference proteome</keyword>
<protein>
    <recommendedName>
        <fullName evidence="2">Heterokaryon incompatibility domain-containing protein</fullName>
    </recommendedName>
</protein>
<proteinExistence type="predicted"/>
<dbReference type="PANTHER" id="PTHR24148">
    <property type="entry name" value="ANKYRIN REPEAT DOMAIN-CONTAINING PROTEIN 39 HOMOLOG-RELATED"/>
    <property type="match status" value="1"/>
</dbReference>
<dbReference type="GeneID" id="63855503"/>
<dbReference type="Proteomes" id="UP000800039">
    <property type="component" value="Unassembled WGS sequence"/>
</dbReference>
<evidence type="ECO:0000313" key="4">
    <source>
        <dbReference type="Proteomes" id="UP000800039"/>
    </source>
</evidence>
<dbReference type="PANTHER" id="PTHR24148:SF82">
    <property type="entry name" value="HETEROKARYON INCOMPATIBILITY DOMAIN-CONTAINING PROTEIN"/>
    <property type="match status" value="1"/>
</dbReference>
<name>A0A9P4GLA2_9PLEO</name>
<dbReference type="Pfam" id="PF26639">
    <property type="entry name" value="Het-6_barrel"/>
    <property type="match status" value="1"/>
</dbReference>
<dbReference type="RefSeq" id="XP_040790243.1">
    <property type="nucleotide sequence ID" value="XM_040938252.1"/>
</dbReference>
<sequence length="653" mass="74430">MYLQLNPSLREIRLLCLHPGEWNDAIECHLQTVSLDKRPRFKAISYVWGDSRQKRPITVNDQSFATTKNLFAGLQRMRDSGETRAVWADAACINQADLNERCQQVQLMGDIYSSAEEVLIWLGYGGESQAPSEQPRIYQWTGDDTDVELVNAYFEWYQNQREEKNYGEDILGAFVFIRLRAGDKHLNEMPFFDVEGKRLQARKPWPAVVRALETLNSVPWWTRVWVLQETALARKATVIYNHTTAPWDMLARATISSQTHDQFCCEDLLNTRPLVEEKIITKLRRVVYDDIELLRGLRAQNKRISLSQVVSQTLQRDATDIRDKVYGLLGLTTNWYMRDPLLPDYTLGPREVFMRASLSELKGSLSLQGLMGTTRTDVPDVPSWVVRSSSSERWYASQESRINRTSLFCASLHTVANVERKGDVLVVDGFIPVDTVACIGPAMFEATDTWVDIITVVNVWRQMAELGNKTDRIYTRKQSWEEAFWRTTVNDCIGFHPSEKSKQQKLDPNIVGTVFRRLRDSDVPSLPEDWWSWLQLQPPKSKKGHNDENDYNNSPKSNPDDIRLFHQSFLGATALRRFFITTGGRMGLGPSSILPGDAMVILLGGDTPFSIRLNPGGTSNHSTLIGESYVHGLMDGEGVPANWKQKVIHISLK</sequence>
<dbReference type="InterPro" id="IPR010730">
    <property type="entry name" value="HET"/>
</dbReference>
<dbReference type="InterPro" id="IPR052895">
    <property type="entry name" value="HetReg/Transcr_Mod"/>
</dbReference>